<evidence type="ECO:0000259" key="2">
    <source>
        <dbReference type="Pfam" id="PF24476"/>
    </source>
</evidence>
<sequence>MSGIEVVGLVLGAIPLIISGLEHYHNVASAVSTWRQDIGAIRRLVRNLKTEHGKLYNTCETLLDGIVSPARLEPMLTEPFGPLWKDRDAEKRIERRLDHQYNSFQDTVRDMLAIMEELKSGLGSEWGSGGAIKRNLKRASLVIKSPSYNEALQGLFSKNQTLETIVMGSLRLEPSRGKRSRIKYLELLRRVVNSVYKALRLGLCETCPLSHRICLQLLAPELSLRGDEGKFVEELDFRVTLSHHDAPWPRDPNSGTWNWREVKLQADLPPRGIKAGGAGEGKVRKRVVFIGEVPLQMNNIQLTTLGPAAARASNLPMPPQLMTGRLCQSLGIDSLRSKTCGYVIDPSVPNYGRFSVIHLDEIHDSCSLTFISIQDVMKTWRQRSVPSLPQKLALAFTIASGIIQMHQTPWISMTITSQTLYLRSFDDVISFDQAYVSKTAPTEECCHRPKCLGPCEGNTAGVIPTMNMANELMWALFVLLIEVILWRSIDEVLTEKLGTVLPELYPKQVFDYTTERGFEIVRSLLTRVAMAGSQEYSKALECCLKLASGYPNLDLSQEELRHQIYGGIIMPIEDSWENSKNLTITKGGVSLTY</sequence>
<feature type="chain" id="PRO_5040724270" description="DUF7580 domain-containing protein" evidence="1">
    <location>
        <begin position="21"/>
        <end position="593"/>
    </location>
</feature>
<evidence type="ECO:0000256" key="1">
    <source>
        <dbReference type="SAM" id="SignalP"/>
    </source>
</evidence>
<gene>
    <name evidence="3" type="ORF">NPX13_g5005</name>
</gene>
<feature type="domain" description="DUF7580" evidence="2">
    <location>
        <begin position="374"/>
        <end position="575"/>
    </location>
</feature>
<dbReference type="VEuPathDB" id="FungiDB:F4678DRAFT_464633"/>
<name>A0A9W8NFN3_9PEZI</name>
<dbReference type="EMBL" id="JANPWZ010000754">
    <property type="protein sequence ID" value="KAJ3572567.1"/>
    <property type="molecule type" value="Genomic_DNA"/>
</dbReference>
<dbReference type="InterPro" id="IPR056002">
    <property type="entry name" value="DUF7580"/>
</dbReference>
<comment type="caution">
    <text evidence="3">The sequence shown here is derived from an EMBL/GenBank/DDBJ whole genome shotgun (WGS) entry which is preliminary data.</text>
</comment>
<reference evidence="3" key="1">
    <citation type="submission" date="2022-07" db="EMBL/GenBank/DDBJ databases">
        <title>Genome Sequence of Xylaria arbuscula.</title>
        <authorList>
            <person name="Buettner E."/>
        </authorList>
    </citation>
    <scope>NUCLEOTIDE SEQUENCE</scope>
    <source>
        <strain evidence="3">VT107</strain>
    </source>
</reference>
<dbReference type="PANTHER" id="PTHR35186:SF4">
    <property type="entry name" value="PRION-INHIBITION AND PROPAGATION HELO DOMAIN-CONTAINING PROTEIN"/>
    <property type="match status" value="1"/>
</dbReference>
<dbReference type="PANTHER" id="PTHR35186">
    <property type="entry name" value="ANK_REP_REGION DOMAIN-CONTAINING PROTEIN"/>
    <property type="match status" value="1"/>
</dbReference>
<dbReference type="Proteomes" id="UP001148614">
    <property type="component" value="Unassembled WGS sequence"/>
</dbReference>
<dbReference type="Pfam" id="PF24476">
    <property type="entry name" value="DUF7580"/>
    <property type="match status" value="1"/>
</dbReference>
<evidence type="ECO:0000313" key="4">
    <source>
        <dbReference type="Proteomes" id="UP001148614"/>
    </source>
</evidence>
<accession>A0A9W8NFN3</accession>
<protein>
    <recommendedName>
        <fullName evidence="2">DUF7580 domain-containing protein</fullName>
    </recommendedName>
</protein>
<proteinExistence type="predicted"/>
<feature type="signal peptide" evidence="1">
    <location>
        <begin position="1"/>
        <end position="20"/>
    </location>
</feature>
<evidence type="ECO:0000313" key="3">
    <source>
        <dbReference type="EMBL" id="KAJ3572567.1"/>
    </source>
</evidence>
<keyword evidence="1" id="KW-0732">Signal</keyword>
<organism evidence="3 4">
    <name type="scientific">Xylaria arbuscula</name>
    <dbReference type="NCBI Taxonomy" id="114810"/>
    <lineage>
        <taxon>Eukaryota</taxon>
        <taxon>Fungi</taxon>
        <taxon>Dikarya</taxon>
        <taxon>Ascomycota</taxon>
        <taxon>Pezizomycotina</taxon>
        <taxon>Sordariomycetes</taxon>
        <taxon>Xylariomycetidae</taxon>
        <taxon>Xylariales</taxon>
        <taxon>Xylariaceae</taxon>
        <taxon>Xylaria</taxon>
    </lineage>
</organism>
<keyword evidence="4" id="KW-1185">Reference proteome</keyword>
<dbReference type="AlphaFoldDB" id="A0A9W8NFN3"/>